<dbReference type="NCBIfam" id="NF007914">
    <property type="entry name" value="PRK10628.1"/>
    <property type="match status" value="1"/>
</dbReference>
<dbReference type="Proteomes" id="UP000199581">
    <property type="component" value="Unassembled WGS sequence"/>
</dbReference>
<protein>
    <submittedName>
        <fullName evidence="7">4,5-DOPA dioxygenase extradiol</fullName>
    </submittedName>
</protein>
<accession>A0A8G2C4B9</accession>
<dbReference type="EMBL" id="FOTO01000010">
    <property type="protein sequence ID" value="SFL95561.1"/>
    <property type="molecule type" value="Genomic_DNA"/>
</dbReference>
<dbReference type="PIRSF" id="PIRSF006157">
    <property type="entry name" value="Doxgns_DODA"/>
    <property type="match status" value="1"/>
</dbReference>
<feature type="domain" description="Extradiol ring-cleavage dioxygenase class III enzyme subunit B" evidence="6">
    <location>
        <begin position="21"/>
        <end position="232"/>
    </location>
</feature>
<comment type="cofactor">
    <cofactor evidence="1">
        <name>Zn(2+)</name>
        <dbReference type="ChEBI" id="CHEBI:29105"/>
    </cofactor>
</comment>
<comment type="caution">
    <text evidence="7">The sequence shown here is derived from an EMBL/GenBank/DDBJ whole genome shotgun (WGS) entry which is preliminary data.</text>
</comment>
<reference evidence="7 8" key="1">
    <citation type="submission" date="2016-10" db="EMBL/GenBank/DDBJ databases">
        <authorList>
            <person name="Varghese N."/>
            <person name="Submissions S."/>
        </authorList>
    </citation>
    <scope>NUCLEOTIDE SEQUENCE [LARGE SCALE GENOMIC DNA]</scope>
    <source>
        <strain evidence="7 8">DSM 1741</strain>
    </source>
</reference>
<evidence type="ECO:0000256" key="3">
    <source>
        <dbReference type="ARBA" id="ARBA00022723"/>
    </source>
</evidence>
<evidence type="ECO:0000256" key="4">
    <source>
        <dbReference type="ARBA" id="ARBA00022833"/>
    </source>
</evidence>
<keyword evidence="7" id="KW-0223">Dioxygenase</keyword>
<dbReference type="GO" id="GO:0008270">
    <property type="term" value="F:zinc ion binding"/>
    <property type="evidence" value="ECO:0007669"/>
    <property type="project" value="InterPro"/>
</dbReference>
<evidence type="ECO:0000256" key="5">
    <source>
        <dbReference type="ARBA" id="ARBA00023002"/>
    </source>
</evidence>
<keyword evidence="5" id="KW-0560">Oxidoreductase</keyword>
<keyword evidence="8" id="KW-1185">Reference proteome</keyword>
<evidence type="ECO:0000259" key="6">
    <source>
        <dbReference type="Pfam" id="PF02900"/>
    </source>
</evidence>
<dbReference type="AlphaFoldDB" id="A0A8G2C4B9"/>
<name>A0A8G2C4B9_DESNO</name>
<keyword evidence="4" id="KW-0862">Zinc</keyword>
<dbReference type="SUPFAM" id="SSF53213">
    <property type="entry name" value="LigB-like"/>
    <property type="match status" value="1"/>
</dbReference>
<comment type="similarity">
    <text evidence="2">Belongs to the DODA-type extradiol aromatic ring-opening dioxygenase family.</text>
</comment>
<dbReference type="RefSeq" id="WP_092193199.1">
    <property type="nucleotide sequence ID" value="NZ_FOTO01000010.1"/>
</dbReference>
<organism evidence="7 8">
    <name type="scientific">Desulfomicrobium norvegicum (strain DSM 1741 / NCIMB 8310)</name>
    <name type="common">Desulfovibrio baculatus (strain Norway 4)</name>
    <name type="synonym">Desulfovibrio desulfuricans (strain Norway 4)</name>
    <dbReference type="NCBI Taxonomy" id="52561"/>
    <lineage>
        <taxon>Bacteria</taxon>
        <taxon>Pseudomonadati</taxon>
        <taxon>Thermodesulfobacteriota</taxon>
        <taxon>Desulfovibrionia</taxon>
        <taxon>Desulfovibrionales</taxon>
        <taxon>Desulfomicrobiaceae</taxon>
        <taxon>Desulfomicrobium</taxon>
    </lineage>
</organism>
<dbReference type="GO" id="GO:0016702">
    <property type="term" value="F:oxidoreductase activity, acting on single donors with incorporation of molecular oxygen, incorporation of two atoms of oxygen"/>
    <property type="evidence" value="ECO:0007669"/>
    <property type="project" value="UniProtKB-ARBA"/>
</dbReference>
<dbReference type="InterPro" id="IPR004183">
    <property type="entry name" value="Xdiol_dOase_suB"/>
</dbReference>
<evidence type="ECO:0000313" key="7">
    <source>
        <dbReference type="EMBL" id="SFL95561.1"/>
    </source>
</evidence>
<keyword evidence="3" id="KW-0479">Metal-binding</keyword>
<dbReference type="Gene3D" id="3.40.830.10">
    <property type="entry name" value="LigB-like"/>
    <property type="match status" value="1"/>
</dbReference>
<dbReference type="Pfam" id="PF02900">
    <property type="entry name" value="LigB"/>
    <property type="match status" value="1"/>
</dbReference>
<gene>
    <name evidence="7" type="ORF">SAMN05421830_11022</name>
</gene>
<evidence type="ECO:0000256" key="1">
    <source>
        <dbReference type="ARBA" id="ARBA00001947"/>
    </source>
</evidence>
<evidence type="ECO:0000256" key="2">
    <source>
        <dbReference type="ARBA" id="ARBA00007581"/>
    </source>
</evidence>
<dbReference type="OrthoDB" id="9790889at2"/>
<dbReference type="PANTHER" id="PTHR30096:SF0">
    <property type="entry name" value="4,5-DOPA DIOXYGENASE EXTRADIOL-LIKE PROTEIN"/>
    <property type="match status" value="1"/>
</dbReference>
<dbReference type="InterPro" id="IPR014436">
    <property type="entry name" value="Extradiol_dOase_DODA"/>
</dbReference>
<dbReference type="PANTHER" id="PTHR30096">
    <property type="entry name" value="4,5-DOPA DIOXYGENASE EXTRADIOL-LIKE PROTEIN"/>
    <property type="match status" value="1"/>
</dbReference>
<sequence length="254" mass="27894">MSMPALFVGHGNPMNAIEDNEFSRTWTELGKSMPRPNGVVCISAHWETDGTCVTAMEHPATIHDFTGFPAALENMVYPAPGSPELAERVRATARSTRIRPDRSWGLDHGAWSVLCRMYPPADIPVVQVSLDMSAPPAFHYELGKEMGELRKEGILILGSGNMAHNLRNMAWQQGGFDWAMQSDAAMADLIVAANHQALIDYPNLPNARQAIPTEEHYLPLLYVLGAAGADNSPTFFNDRVTLGSISMRCVRFGQ</sequence>
<dbReference type="CDD" id="cd07363">
    <property type="entry name" value="45_DOPA_Dioxygenase"/>
    <property type="match status" value="1"/>
</dbReference>
<proteinExistence type="inferred from homology"/>
<dbReference type="GO" id="GO:0008198">
    <property type="term" value="F:ferrous iron binding"/>
    <property type="evidence" value="ECO:0007669"/>
    <property type="project" value="InterPro"/>
</dbReference>
<evidence type="ECO:0000313" key="8">
    <source>
        <dbReference type="Proteomes" id="UP000199581"/>
    </source>
</evidence>